<reference evidence="1 2" key="1">
    <citation type="submission" date="2015-10" db="EMBL/GenBank/DDBJ databases">
        <title>Draft genome sequence of Streptomyces yokosukanensis DSM 40224, type strain for the species Streptomyces yokosukanensis.</title>
        <authorList>
            <person name="Ruckert C."/>
            <person name="Winkler A."/>
            <person name="Kalinowski J."/>
            <person name="Kampfer P."/>
            <person name="Glaeser S."/>
        </authorList>
    </citation>
    <scope>NUCLEOTIDE SEQUENCE [LARGE SCALE GENOMIC DNA]</scope>
    <source>
        <strain evidence="1 2">DSM 40224</strain>
    </source>
</reference>
<dbReference type="STRING" id="67386.AQI95_06065"/>
<organism evidence="1 2">
    <name type="scientific">Streptomyces yokosukanensis</name>
    <dbReference type="NCBI Taxonomy" id="67386"/>
    <lineage>
        <taxon>Bacteria</taxon>
        <taxon>Bacillati</taxon>
        <taxon>Actinomycetota</taxon>
        <taxon>Actinomycetes</taxon>
        <taxon>Kitasatosporales</taxon>
        <taxon>Streptomycetaceae</taxon>
        <taxon>Streptomyces</taxon>
    </lineage>
</organism>
<dbReference type="Proteomes" id="UP000053127">
    <property type="component" value="Unassembled WGS sequence"/>
</dbReference>
<sequence>MTYGALGVVLGSVLHREVEGMFAMVMISVIDVLLQNPLWNSAADSPLIRWLPTYGATQAATAAAFSSRPTPACLALELLWFTAAALLSLLTFHHRTRTARPEPAQVH</sequence>
<protein>
    <submittedName>
        <fullName evidence="1">Uncharacterized protein</fullName>
    </submittedName>
</protein>
<proteinExistence type="predicted"/>
<name>A0A124HH87_9ACTN</name>
<gene>
    <name evidence="1" type="ORF">AQI95_06065</name>
</gene>
<keyword evidence="2" id="KW-1185">Reference proteome</keyword>
<dbReference type="EMBL" id="LMWN01000006">
    <property type="protein sequence ID" value="KUN09374.1"/>
    <property type="molecule type" value="Genomic_DNA"/>
</dbReference>
<comment type="caution">
    <text evidence="1">The sequence shown here is derived from an EMBL/GenBank/DDBJ whole genome shotgun (WGS) entry which is preliminary data.</text>
</comment>
<evidence type="ECO:0000313" key="1">
    <source>
        <dbReference type="EMBL" id="KUN09374.1"/>
    </source>
</evidence>
<evidence type="ECO:0000313" key="2">
    <source>
        <dbReference type="Proteomes" id="UP000053127"/>
    </source>
</evidence>
<dbReference type="AlphaFoldDB" id="A0A124HH87"/>
<accession>A0A124HH87</accession>